<comment type="caution">
    <text evidence="2">The sequence shown here is derived from an EMBL/GenBank/DDBJ whole genome shotgun (WGS) entry which is preliminary data.</text>
</comment>
<proteinExistence type="predicted"/>
<dbReference type="EMBL" id="JABFTP020000001">
    <property type="protein sequence ID" value="KAL3266366.1"/>
    <property type="molecule type" value="Genomic_DNA"/>
</dbReference>
<keyword evidence="1" id="KW-0812">Transmembrane</keyword>
<feature type="transmembrane region" description="Helical" evidence="1">
    <location>
        <begin position="79"/>
        <end position="99"/>
    </location>
</feature>
<accession>A0ABD2MJS8</accession>
<dbReference type="AlphaFoldDB" id="A0ABD2MJS8"/>
<name>A0ABD2MJS8_9CUCU</name>
<dbReference type="Proteomes" id="UP001516400">
    <property type="component" value="Unassembled WGS sequence"/>
</dbReference>
<protein>
    <submittedName>
        <fullName evidence="2">Uncharacterized protein</fullName>
    </submittedName>
</protein>
<organism evidence="2 3">
    <name type="scientific">Cryptolaemus montrouzieri</name>
    <dbReference type="NCBI Taxonomy" id="559131"/>
    <lineage>
        <taxon>Eukaryota</taxon>
        <taxon>Metazoa</taxon>
        <taxon>Ecdysozoa</taxon>
        <taxon>Arthropoda</taxon>
        <taxon>Hexapoda</taxon>
        <taxon>Insecta</taxon>
        <taxon>Pterygota</taxon>
        <taxon>Neoptera</taxon>
        <taxon>Endopterygota</taxon>
        <taxon>Coleoptera</taxon>
        <taxon>Polyphaga</taxon>
        <taxon>Cucujiformia</taxon>
        <taxon>Coccinelloidea</taxon>
        <taxon>Coccinellidae</taxon>
        <taxon>Scymninae</taxon>
        <taxon>Scymnini</taxon>
        <taxon>Cryptolaemus</taxon>
    </lineage>
</organism>
<reference evidence="2 3" key="1">
    <citation type="journal article" date="2021" name="BMC Biol.">
        <title>Horizontally acquired antibacterial genes associated with adaptive radiation of ladybird beetles.</title>
        <authorList>
            <person name="Li H.S."/>
            <person name="Tang X.F."/>
            <person name="Huang Y.H."/>
            <person name="Xu Z.Y."/>
            <person name="Chen M.L."/>
            <person name="Du X.Y."/>
            <person name="Qiu B.Y."/>
            <person name="Chen P.T."/>
            <person name="Zhang W."/>
            <person name="Slipinski A."/>
            <person name="Escalona H.E."/>
            <person name="Waterhouse R.M."/>
            <person name="Zwick A."/>
            <person name="Pang H."/>
        </authorList>
    </citation>
    <scope>NUCLEOTIDE SEQUENCE [LARGE SCALE GENOMIC DNA]</scope>
    <source>
        <strain evidence="2">SYSU2018</strain>
    </source>
</reference>
<evidence type="ECO:0000256" key="1">
    <source>
        <dbReference type="SAM" id="Phobius"/>
    </source>
</evidence>
<sequence>MVKKFCFIFSFRNGAIIMSFASLITGIALILECVVELKGGESSKKYNSFVVIGIIMGLTSLLAGGVLAASVIQAKERYILLYMLLESVLLLIVSIYSGMFVFTNAAFLFLIMICGLLWLGIYGLYGFYLEIAEYNLAKPGVYEISYTDNAAYATSPSGQVENTAV</sequence>
<feature type="transmembrane region" description="Helical" evidence="1">
    <location>
        <begin position="105"/>
        <end position="128"/>
    </location>
</feature>
<keyword evidence="3" id="KW-1185">Reference proteome</keyword>
<feature type="transmembrane region" description="Helical" evidence="1">
    <location>
        <begin position="12"/>
        <end position="31"/>
    </location>
</feature>
<evidence type="ECO:0000313" key="3">
    <source>
        <dbReference type="Proteomes" id="UP001516400"/>
    </source>
</evidence>
<feature type="transmembrane region" description="Helical" evidence="1">
    <location>
        <begin position="51"/>
        <end position="72"/>
    </location>
</feature>
<gene>
    <name evidence="2" type="ORF">HHI36_010542</name>
</gene>
<evidence type="ECO:0000313" key="2">
    <source>
        <dbReference type="EMBL" id="KAL3266366.1"/>
    </source>
</evidence>
<keyword evidence="1" id="KW-1133">Transmembrane helix</keyword>
<keyword evidence="1" id="KW-0472">Membrane</keyword>